<protein>
    <submittedName>
        <fullName evidence="2">Uncharacterized protein</fullName>
    </submittedName>
</protein>
<evidence type="ECO:0000313" key="2">
    <source>
        <dbReference type="EMBL" id="GFA20115.1"/>
    </source>
</evidence>
<feature type="compositionally biased region" description="Basic and acidic residues" evidence="1">
    <location>
        <begin position="91"/>
        <end position="110"/>
    </location>
</feature>
<organism evidence="2">
    <name type="scientific">Tanacetum cinerariifolium</name>
    <name type="common">Dalmatian daisy</name>
    <name type="synonym">Chrysanthemum cinerariifolium</name>
    <dbReference type="NCBI Taxonomy" id="118510"/>
    <lineage>
        <taxon>Eukaryota</taxon>
        <taxon>Viridiplantae</taxon>
        <taxon>Streptophyta</taxon>
        <taxon>Embryophyta</taxon>
        <taxon>Tracheophyta</taxon>
        <taxon>Spermatophyta</taxon>
        <taxon>Magnoliopsida</taxon>
        <taxon>eudicotyledons</taxon>
        <taxon>Gunneridae</taxon>
        <taxon>Pentapetalae</taxon>
        <taxon>asterids</taxon>
        <taxon>campanulids</taxon>
        <taxon>Asterales</taxon>
        <taxon>Asteraceae</taxon>
        <taxon>Asteroideae</taxon>
        <taxon>Anthemideae</taxon>
        <taxon>Anthemidinae</taxon>
        <taxon>Tanacetum</taxon>
    </lineage>
</organism>
<feature type="non-terminal residue" evidence="2">
    <location>
        <position position="1"/>
    </location>
</feature>
<dbReference type="EMBL" id="BKCJ010384709">
    <property type="protein sequence ID" value="GFA20115.1"/>
    <property type="molecule type" value="Genomic_DNA"/>
</dbReference>
<reference evidence="2" key="1">
    <citation type="journal article" date="2019" name="Sci. Rep.">
        <title>Draft genome of Tanacetum cinerariifolium, the natural source of mosquito coil.</title>
        <authorList>
            <person name="Yamashiro T."/>
            <person name="Shiraishi A."/>
            <person name="Satake H."/>
            <person name="Nakayama K."/>
        </authorList>
    </citation>
    <scope>NUCLEOTIDE SEQUENCE</scope>
</reference>
<proteinExistence type="predicted"/>
<name>A0A699J8P9_TANCI</name>
<gene>
    <name evidence="2" type="ORF">Tci_592087</name>
</gene>
<sequence length="142" mass="16254">SGKYIRPYAIKRTNELQHSPQHDDVVKRMKIVTEGTIVYAMRLPEELLNVHKLKLKQVATLTPQGQEHIDLQQALKLSRKEHMAKNLQTGKGEESRLRMDTKDSETTSDRENDDDTDTDNDKVEGYSIKSRTDGLYPTPHPA</sequence>
<feature type="region of interest" description="Disordered" evidence="1">
    <location>
        <begin position="80"/>
        <end position="142"/>
    </location>
</feature>
<evidence type="ECO:0000256" key="1">
    <source>
        <dbReference type="SAM" id="MobiDB-lite"/>
    </source>
</evidence>
<comment type="caution">
    <text evidence="2">The sequence shown here is derived from an EMBL/GenBank/DDBJ whole genome shotgun (WGS) entry which is preliminary data.</text>
</comment>
<dbReference type="AlphaFoldDB" id="A0A699J8P9"/>
<accession>A0A699J8P9</accession>